<protein>
    <submittedName>
        <fullName evidence="3">Unannotated protein</fullName>
    </submittedName>
</protein>
<dbReference type="Gene3D" id="2.30.110.10">
    <property type="entry name" value="Electron Transport, Fmn-binding Protein, Chain A"/>
    <property type="match status" value="1"/>
</dbReference>
<dbReference type="EMBL" id="CAFBPQ010000074">
    <property type="protein sequence ID" value="CAB5032342.1"/>
    <property type="molecule type" value="Genomic_DNA"/>
</dbReference>
<evidence type="ECO:0000313" key="4">
    <source>
        <dbReference type="EMBL" id="CAB4991247.1"/>
    </source>
</evidence>
<gene>
    <name evidence="2" type="ORF">UFOPK2683_01556</name>
    <name evidence="3" type="ORF">UFOPK3605_01260</name>
    <name evidence="4" type="ORF">UFOPK3897_01738</name>
    <name evidence="5" type="ORF">UFOPK4121_01518</name>
</gene>
<feature type="domain" description="Pyridoxamine 5'-phosphate oxidase N-terminal" evidence="1">
    <location>
        <begin position="18"/>
        <end position="112"/>
    </location>
</feature>
<accession>A0A6J7HBU9</accession>
<proteinExistence type="predicted"/>
<reference evidence="3" key="1">
    <citation type="submission" date="2020-05" db="EMBL/GenBank/DDBJ databases">
        <authorList>
            <person name="Chiriac C."/>
            <person name="Salcher M."/>
            <person name="Ghai R."/>
            <person name="Kavagutti S V."/>
        </authorList>
    </citation>
    <scope>NUCLEOTIDE SEQUENCE</scope>
</reference>
<dbReference type="EMBL" id="CAFBOF010000081">
    <property type="protein sequence ID" value="CAB4991247.1"/>
    <property type="molecule type" value="Genomic_DNA"/>
</dbReference>
<dbReference type="Pfam" id="PF01243">
    <property type="entry name" value="PNPOx_N"/>
    <property type="match status" value="1"/>
</dbReference>
<dbReference type="InterPro" id="IPR012349">
    <property type="entry name" value="Split_barrel_FMN-bd"/>
</dbReference>
<evidence type="ECO:0000313" key="5">
    <source>
        <dbReference type="EMBL" id="CAB5032342.1"/>
    </source>
</evidence>
<dbReference type="InterPro" id="IPR011576">
    <property type="entry name" value="Pyridox_Oxase_N"/>
</dbReference>
<name>A0A6J7HBU9_9ZZZZ</name>
<organism evidence="3">
    <name type="scientific">freshwater metagenome</name>
    <dbReference type="NCBI Taxonomy" id="449393"/>
    <lineage>
        <taxon>unclassified sequences</taxon>
        <taxon>metagenomes</taxon>
        <taxon>ecological metagenomes</taxon>
    </lineage>
</organism>
<sequence>MQQSPDIEIRSGPWDIVEIQDFLRDAVIPMRLATRGEKWPLVQSLWFLFEGSALWFCTQQDSVVARRLESNPRCAFEVAGDNPPYRGVRGRGVASLDTELAAGLLERLLSHYQVDPESSLASWLQSRLDNEVAIRIDNLVLSSWDYSSRMSR</sequence>
<dbReference type="EMBL" id="CAFBMM010000076">
    <property type="protein sequence ID" value="CAB4913229.1"/>
    <property type="molecule type" value="Genomic_DNA"/>
</dbReference>
<evidence type="ECO:0000313" key="2">
    <source>
        <dbReference type="EMBL" id="CAB4735488.1"/>
    </source>
</evidence>
<dbReference type="EMBL" id="CAEZYK010000129">
    <property type="protein sequence ID" value="CAB4735488.1"/>
    <property type="molecule type" value="Genomic_DNA"/>
</dbReference>
<evidence type="ECO:0000259" key="1">
    <source>
        <dbReference type="Pfam" id="PF01243"/>
    </source>
</evidence>
<dbReference type="SUPFAM" id="SSF50475">
    <property type="entry name" value="FMN-binding split barrel"/>
    <property type="match status" value="1"/>
</dbReference>
<dbReference type="AlphaFoldDB" id="A0A6J7HBU9"/>
<evidence type="ECO:0000313" key="3">
    <source>
        <dbReference type="EMBL" id="CAB4913229.1"/>
    </source>
</evidence>